<evidence type="ECO:0000256" key="2">
    <source>
        <dbReference type="ARBA" id="ARBA00022630"/>
    </source>
</evidence>
<keyword evidence="2" id="KW-0285">Flavoprotein</keyword>
<proteinExistence type="predicted"/>
<dbReference type="NCBIfam" id="TIGR00275">
    <property type="entry name" value="aminoacetone oxidase family FAD-binding enzyme"/>
    <property type="match status" value="1"/>
</dbReference>
<comment type="cofactor">
    <cofactor evidence="1">
        <name>FAD</name>
        <dbReference type="ChEBI" id="CHEBI:57692"/>
    </cofactor>
</comment>
<dbReference type="AlphaFoldDB" id="A0A0D6AWP4"/>
<dbReference type="Gene3D" id="2.40.30.10">
    <property type="entry name" value="Translation factors"/>
    <property type="match status" value="1"/>
</dbReference>
<dbReference type="Pfam" id="PF22780">
    <property type="entry name" value="HI0933_like_1st"/>
    <property type="match status" value="1"/>
</dbReference>
<dbReference type="PATRIC" id="fig|35806.4.peg.101"/>
<evidence type="ECO:0008006" key="8">
    <source>
        <dbReference type="Google" id="ProtNLM"/>
    </source>
</evidence>
<evidence type="ECO:0000313" key="6">
    <source>
        <dbReference type="EMBL" id="BAQ67272.1"/>
    </source>
</evidence>
<organism evidence="6 7">
    <name type="scientific">Rhodovulum sulfidophilum</name>
    <name type="common">Rhodobacter sulfidophilus</name>
    <dbReference type="NCBI Taxonomy" id="35806"/>
    <lineage>
        <taxon>Bacteria</taxon>
        <taxon>Pseudomonadati</taxon>
        <taxon>Pseudomonadota</taxon>
        <taxon>Alphaproteobacteria</taxon>
        <taxon>Rhodobacterales</taxon>
        <taxon>Paracoccaceae</taxon>
        <taxon>Rhodovulum</taxon>
    </lineage>
</organism>
<dbReference type="Gene3D" id="1.10.8.260">
    <property type="entry name" value="HI0933 insert domain-like"/>
    <property type="match status" value="1"/>
</dbReference>
<evidence type="ECO:0000256" key="1">
    <source>
        <dbReference type="ARBA" id="ARBA00001974"/>
    </source>
</evidence>
<keyword evidence="3" id="KW-0274">FAD</keyword>
<protein>
    <recommendedName>
        <fullName evidence="8">Aminoacetone oxidase family FAD-binding enzyme</fullName>
    </recommendedName>
</protein>
<dbReference type="InterPro" id="IPR036188">
    <property type="entry name" value="FAD/NAD-bd_sf"/>
</dbReference>
<dbReference type="SUPFAM" id="SSF160996">
    <property type="entry name" value="HI0933 insert domain-like"/>
    <property type="match status" value="1"/>
</dbReference>
<sequence>MGNENEAGAFGRQEAGRLPALVVGAGPAGLMAAEALGAAGVPVAIAEAMAAPARKFLMAGKSGLNLTRAEPFDRFLAAYAEAAPHLRPMLADFGPDQVCRWAEGLGQPVFTGSTGRVFPTAMKASPLLRAWLGRLAGQGASLRRRWRWAGWDGAASVFDTPDGPRRVEAEVTILAFGGASWARLGSNGVWAGPLADAGLPLAPFRPANVGLKVDWSAPMARHYGAPVKGVALRAGSGAWHRGEFVISARGLEGGGIYALSRPLREGAPLLADLLPDRDAAWVAERLARPRGKASLSNHLRKALGLDPARLALLMEFGRPLPGGPALAALIKALPIAHAGPRPLDEAISTAGGLGWKALDADLMLEARPGTYAVGEMLDWEAPTGGYLLTACLATGLWAGRRAAARLGRPV</sequence>
<dbReference type="InterPro" id="IPR057661">
    <property type="entry name" value="RsdA/BaiN/AoA(So)_Rossmann"/>
</dbReference>
<dbReference type="InterPro" id="IPR055178">
    <property type="entry name" value="RsdA/BaiN/AoA(So)-like_dom"/>
</dbReference>
<dbReference type="KEGG" id="rsu:NHU_00101"/>
<accession>A0A0D6AWP4</accession>
<evidence type="ECO:0000259" key="4">
    <source>
        <dbReference type="Pfam" id="PF03486"/>
    </source>
</evidence>
<dbReference type="Gene3D" id="3.50.50.60">
    <property type="entry name" value="FAD/NAD(P)-binding domain"/>
    <property type="match status" value="1"/>
</dbReference>
<dbReference type="InterPro" id="IPR023166">
    <property type="entry name" value="BaiN-like_dom_sf"/>
</dbReference>
<gene>
    <name evidence="6" type="ORF">NHU_00101</name>
</gene>
<dbReference type="Proteomes" id="UP000064912">
    <property type="component" value="Chromosome"/>
</dbReference>
<name>A0A0D6AWP4_RHOSU</name>
<feature type="domain" description="RsdA/BaiN/AoA(So)-like Rossmann fold-like" evidence="4">
    <location>
        <begin position="20"/>
        <end position="400"/>
    </location>
</feature>
<evidence type="ECO:0000256" key="3">
    <source>
        <dbReference type="ARBA" id="ARBA00022827"/>
    </source>
</evidence>
<evidence type="ECO:0000313" key="7">
    <source>
        <dbReference type="Proteomes" id="UP000064912"/>
    </source>
</evidence>
<dbReference type="EMBL" id="AP014800">
    <property type="protein sequence ID" value="BAQ67272.1"/>
    <property type="molecule type" value="Genomic_DNA"/>
</dbReference>
<dbReference type="Pfam" id="PF03486">
    <property type="entry name" value="HI0933_like"/>
    <property type="match status" value="1"/>
</dbReference>
<dbReference type="PANTHER" id="PTHR42887">
    <property type="entry name" value="OS12G0638800 PROTEIN"/>
    <property type="match status" value="1"/>
</dbReference>
<evidence type="ECO:0000259" key="5">
    <source>
        <dbReference type="Pfam" id="PF22780"/>
    </source>
</evidence>
<dbReference type="PANTHER" id="PTHR42887:SF1">
    <property type="entry name" value="BLR3961 PROTEIN"/>
    <property type="match status" value="1"/>
</dbReference>
<dbReference type="SUPFAM" id="SSF51905">
    <property type="entry name" value="FAD/NAD(P)-binding domain"/>
    <property type="match status" value="1"/>
</dbReference>
<dbReference type="eggNOG" id="COG2081">
    <property type="taxonomic scope" value="Bacteria"/>
</dbReference>
<feature type="domain" description="RsdA/BaiN/AoA(So)-like insert" evidence="5">
    <location>
        <begin position="205"/>
        <end position="348"/>
    </location>
</feature>
<dbReference type="InterPro" id="IPR004792">
    <property type="entry name" value="BaiN-like"/>
</dbReference>
<dbReference type="InterPro" id="IPR022460">
    <property type="entry name" value="Flavoprotein_PP4765"/>
</dbReference>
<dbReference type="NCBIfam" id="TIGR03862">
    <property type="entry name" value="flavo_PP4765"/>
    <property type="match status" value="1"/>
</dbReference>
<reference evidence="6 7" key="1">
    <citation type="submission" date="2015-02" db="EMBL/GenBank/DDBJ databases">
        <title>Genome sequene of Rhodovulum sulfidophilum DSM 2351.</title>
        <authorList>
            <person name="Nagao N."/>
        </authorList>
    </citation>
    <scope>NUCLEOTIDE SEQUENCE [LARGE SCALE GENOMIC DNA]</scope>
    <source>
        <strain evidence="6 7">DSM 2351</strain>
    </source>
</reference>